<protein>
    <recommendedName>
        <fullName evidence="3">Copper amine oxidase-like N-terminal domain-containing protein</fullName>
    </recommendedName>
</protein>
<dbReference type="RefSeq" id="WP_024028855.1">
    <property type="nucleotide sequence ID" value="NZ_ALAN01000073.1"/>
</dbReference>
<dbReference type="EMBL" id="ALAN01000073">
    <property type="protein sequence ID" value="ETI68252.1"/>
    <property type="molecule type" value="Genomic_DNA"/>
</dbReference>
<reference evidence="1 2" key="1">
    <citation type="journal article" date="2014" name="Environ. Microbiol.">
        <title>The nitrate-ammonifying and nosZ-carrying bacterium Bacillus vireti is a potent source and sink for nitric and nitrous oxide under high nitrate conditions.</title>
        <authorList>
            <person name="Mania D."/>
            <person name="Heylen K."/>
            <person name="van Spanning R.J."/>
            <person name="Frostegard A."/>
        </authorList>
    </citation>
    <scope>NUCLEOTIDE SEQUENCE [LARGE SCALE GENOMIC DNA]</scope>
    <source>
        <strain evidence="1 2">LMG 21834</strain>
    </source>
</reference>
<sequence>MKIKWFLSIFVVLLITIVPVASAVTPFKVFVNGQPIFGIPSIVQFIDGLPFVSIESICIELKLDVEYDSKNRTLHISNIGEPQSEVVATLKKANATLYATKREGHLEKFRLKMDGGIRWFPYWRSTDAPAFGPKLFFEDINQDGKEELVIVLTTDHGTGIMITEAHVLQKTKTNIGEIFEERLIDNPVAIINKNVKTKLVSNDQVEITIGKKKKNDTTYDYLKNERIEYSVYKNELVVYISGHIFPPTEGGILITYQFKDNMYQAKKIEYLKKRPDFKMESSFQ</sequence>
<name>A0AB94IMM4_9BACI</name>
<proteinExistence type="predicted"/>
<organism evidence="1 2">
    <name type="scientific">Neobacillus vireti LMG 21834</name>
    <dbReference type="NCBI Taxonomy" id="1131730"/>
    <lineage>
        <taxon>Bacteria</taxon>
        <taxon>Bacillati</taxon>
        <taxon>Bacillota</taxon>
        <taxon>Bacilli</taxon>
        <taxon>Bacillales</taxon>
        <taxon>Bacillaceae</taxon>
        <taxon>Neobacillus</taxon>
    </lineage>
</organism>
<comment type="caution">
    <text evidence="1">The sequence shown here is derived from an EMBL/GenBank/DDBJ whole genome shotgun (WGS) entry which is preliminary data.</text>
</comment>
<gene>
    <name evidence="1" type="ORF">BAVI_13359</name>
</gene>
<accession>A0AB94IMM4</accession>
<keyword evidence="2" id="KW-1185">Reference proteome</keyword>
<dbReference type="Proteomes" id="UP000018877">
    <property type="component" value="Unassembled WGS sequence"/>
</dbReference>
<evidence type="ECO:0008006" key="3">
    <source>
        <dbReference type="Google" id="ProtNLM"/>
    </source>
</evidence>
<evidence type="ECO:0000313" key="2">
    <source>
        <dbReference type="Proteomes" id="UP000018877"/>
    </source>
</evidence>
<dbReference type="AlphaFoldDB" id="A0AB94IMM4"/>
<evidence type="ECO:0000313" key="1">
    <source>
        <dbReference type="EMBL" id="ETI68252.1"/>
    </source>
</evidence>